<feature type="region of interest" description="Disordered" evidence="11">
    <location>
        <begin position="339"/>
        <end position="452"/>
    </location>
</feature>
<evidence type="ECO:0000256" key="5">
    <source>
        <dbReference type="ARBA" id="ARBA00023163"/>
    </source>
</evidence>
<feature type="compositionally biased region" description="Low complexity" evidence="11">
    <location>
        <begin position="174"/>
        <end position="189"/>
    </location>
</feature>
<dbReference type="SMART" id="SM00338">
    <property type="entry name" value="BRLZ"/>
    <property type="match status" value="1"/>
</dbReference>
<feature type="compositionally biased region" description="Basic and acidic residues" evidence="11">
    <location>
        <begin position="396"/>
        <end position="415"/>
    </location>
</feature>
<keyword evidence="3" id="KW-0238">DNA-binding</keyword>
<feature type="region of interest" description="Disordered" evidence="11">
    <location>
        <begin position="608"/>
        <end position="648"/>
    </location>
</feature>
<protein>
    <recommendedName>
        <fullName evidence="9">Nuclear factor erythroid 2-related factor 3</fullName>
    </recommendedName>
    <alternativeName>
        <fullName evidence="10">Nuclear factor, erythroid derived 2, like 3</fullName>
    </alternativeName>
</protein>
<evidence type="ECO:0000313" key="14">
    <source>
        <dbReference type="Proteomes" id="UP000694542"/>
    </source>
</evidence>
<organism evidence="13 14">
    <name type="scientific">Canis lupus familiaris</name>
    <name type="common">Dog</name>
    <name type="synonym">Canis familiaris</name>
    <dbReference type="NCBI Taxonomy" id="9615"/>
    <lineage>
        <taxon>Eukaryota</taxon>
        <taxon>Metazoa</taxon>
        <taxon>Chordata</taxon>
        <taxon>Craniata</taxon>
        <taxon>Vertebrata</taxon>
        <taxon>Euteleostomi</taxon>
        <taxon>Mammalia</taxon>
        <taxon>Eutheria</taxon>
        <taxon>Laurasiatheria</taxon>
        <taxon>Carnivora</taxon>
        <taxon>Caniformia</taxon>
        <taxon>Canidae</taxon>
        <taxon>Canis</taxon>
    </lineage>
</organism>
<feature type="compositionally biased region" description="Low complexity" evidence="11">
    <location>
        <begin position="119"/>
        <end position="128"/>
    </location>
</feature>
<feature type="compositionally biased region" description="Pro residues" evidence="11">
    <location>
        <begin position="11"/>
        <end position="28"/>
    </location>
</feature>
<dbReference type="Gene3D" id="1.10.880.10">
    <property type="entry name" value="Transcription factor, Skn-1-like, DNA-binding domain"/>
    <property type="match status" value="1"/>
</dbReference>
<feature type="region of interest" description="Disordered" evidence="11">
    <location>
        <begin position="700"/>
        <end position="728"/>
    </location>
</feature>
<feature type="domain" description="BZIP" evidence="12">
    <location>
        <begin position="771"/>
        <end position="824"/>
    </location>
</feature>
<sequence>MLPRASTCPGPTHPVPAHSPAPRPPTPTPHGHRQPPSPPRAANHLCSQKALRPPRRAAEPEGPAPRSPSPGASPGRPWACPRRRRPRPGAGPAGGGACRGGGTCRGRGLAAALGGGAAGPLTLLAGGRSSASPDPRAPGRQPQERLCAGPREPATAAAARAHCFGSPSLPGRCPRRAGPARAEAAAGAQGPAGAGRGVPGARREMKYLKPRWSDGGGLLHLTVLLSLAGLRLDLDLDLYLLLPPPTLLWDELLLAGGPTSATYALSPFAASAGWGRADQLHPKGREPEPEGRLLREVRALGVPFIPRTRVDAWLVHSVAAADADGAHGLLGATASAASAGGVGAGVEDSSQAAPGDGDPRAAASSPVAAGEEERAPAGPTAQVLDAGGRANQGSEVLREKHEAVDHSSQNEENEQRVSSAQERSQKNEESKIANNPDWEAEKPTESSNERALNGTDTAFSLEDLFQMFSSQPENSLEGISLEDTFPGNINDGVNSSIHHNVNFSQAISQDVNLHEAMLLCPDNTFRREPVARTSQEPFLHLNSQNTNSEQNLPGTNLTGFFPLVGNQMRNLTSQDLLYDLDLNIFDEINLMSLATGFDPMEVAQLFEEPDSDSGLSLNSSHNSTSVTKSNSSHSVCEGATGSSSDLESLSHHDLEGAVGGYYAEPSKLCHMDHRSNSGFHGDLTFQHVFHNHTYHLQPSALESTSTSLSRHGKSQKSRRYLNDTDRNLSRDERRAKALHIPFSVDEIVRMPVDSFNNMLSRHYLTDLQVSLIRDIRRRGKNKVAAQNCRKRKLDIILNLEDDVCNLQAKREILKRERARHQQELLSDGTEFLIS</sequence>
<dbReference type="CDD" id="cd14720">
    <property type="entry name" value="bZIP_NFE2-like"/>
    <property type="match status" value="1"/>
</dbReference>
<feature type="compositionally biased region" description="Basic residues" evidence="11">
    <location>
        <begin position="710"/>
        <end position="719"/>
    </location>
</feature>
<evidence type="ECO:0000256" key="4">
    <source>
        <dbReference type="ARBA" id="ARBA00023159"/>
    </source>
</evidence>
<accession>A0A8C0QIR2</accession>
<dbReference type="InterPro" id="IPR008917">
    <property type="entry name" value="TF_DNA-bd_sf"/>
</dbReference>
<evidence type="ECO:0000256" key="6">
    <source>
        <dbReference type="ARBA" id="ARBA00023242"/>
    </source>
</evidence>
<evidence type="ECO:0000256" key="9">
    <source>
        <dbReference type="ARBA" id="ARBA00071257"/>
    </source>
</evidence>
<comment type="subunit">
    <text evidence="8">Heterodimer with MAFG, MAFK and other small MAF proteins that binds to the MAF recognition elements (MARE).</text>
</comment>
<dbReference type="PANTHER" id="PTHR24411">
    <property type="entry name" value="NUCLEAR FACTOR ERYTHROID 2-RELATED FACTOR"/>
    <property type="match status" value="1"/>
</dbReference>
<feature type="compositionally biased region" description="Basic and acidic residues" evidence="11">
    <location>
        <begin position="439"/>
        <end position="448"/>
    </location>
</feature>
<keyword evidence="2" id="KW-0805">Transcription regulation</keyword>
<evidence type="ECO:0000256" key="10">
    <source>
        <dbReference type="ARBA" id="ARBA00082633"/>
    </source>
</evidence>
<dbReference type="Ensembl" id="ENSCAFT00040015889.1">
    <property type="protein sequence ID" value="ENSCAFP00040013780.1"/>
    <property type="gene ID" value="ENSCAFG00040008513.1"/>
</dbReference>
<keyword evidence="6" id="KW-0539">Nucleus</keyword>
<feature type="compositionally biased region" description="Low complexity" evidence="11">
    <location>
        <begin position="352"/>
        <end position="369"/>
    </location>
</feature>
<dbReference type="PROSITE" id="PS50217">
    <property type="entry name" value="BZIP"/>
    <property type="match status" value="1"/>
</dbReference>
<evidence type="ECO:0000259" key="12">
    <source>
        <dbReference type="PROSITE" id="PS50217"/>
    </source>
</evidence>
<feature type="region of interest" description="Disordered" evidence="11">
    <location>
        <begin position="1"/>
        <end position="147"/>
    </location>
</feature>
<dbReference type="PANTHER" id="PTHR24411:SF8">
    <property type="entry name" value="NUCLEAR FACTOR ERYTHROID 2-RELATED FACTOR 3"/>
    <property type="match status" value="1"/>
</dbReference>
<dbReference type="GO" id="GO:0000978">
    <property type="term" value="F:RNA polymerase II cis-regulatory region sequence-specific DNA binding"/>
    <property type="evidence" value="ECO:0007669"/>
    <property type="project" value="InterPro"/>
</dbReference>
<comment type="similarity">
    <text evidence="1">Belongs to the bZIP family. CNC subfamily.</text>
</comment>
<evidence type="ECO:0000256" key="1">
    <source>
        <dbReference type="ARBA" id="ARBA00008157"/>
    </source>
</evidence>
<feature type="compositionally biased region" description="Polar residues" evidence="11">
    <location>
        <begin position="700"/>
        <end position="709"/>
    </location>
</feature>
<keyword evidence="5" id="KW-0804">Transcription</keyword>
<reference evidence="13" key="2">
    <citation type="submission" date="2025-08" db="UniProtKB">
        <authorList>
            <consortium name="Ensembl"/>
        </authorList>
    </citation>
    <scope>IDENTIFICATION</scope>
</reference>
<name>A0A8C0QIR2_CANLF</name>
<feature type="region of interest" description="Disordered" evidence="11">
    <location>
        <begin position="174"/>
        <end position="199"/>
    </location>
</feature>
<feature type="compositionally biased region" description="Low complexity" evidence="11">
    <location>
        <begin position="69"/>
        <end position="80"/>
    </location>
</feature>
<reference evidence="13" key="1">
    <citation type="submission" date="2018-10" db="EMBL/GenBank/DDBJ databases">
        <title>De novo assembly of a Great Dane genome.</title>
        <authorList>
            <person name="Kidd J.M."/>
            <person name="Pendleton A.L."/>
            <person name="Shen F."/>
            <person name="Emery S."/>
        </authorList>
    </citation>
    <scope>NUCLEOTIDE SEQUENCE [LARGE SCALE GENOMIC DNA]</scope>
    <source>
        <strain evidence="13">Great Dane</strain>
    </source>
</reference>
<dbReference type="InterPro" id="IPR004826">
    <property type="entry name" value="bZIP_Maf"/>
</dbReference>
<evidence type="ECO:0000256" key="8">
    <source>
        <dbReference type="ARBA" id="ARBA00062588"/>
    </source>
</evidence>
<feature type="compositionally biased region" description="Gly residues" evidence="11">
    <location>
        <begin position="91"/>
        <end position="105"/>
    </location>
</feature>
<evidence type="ECO:0000256" key="7">
    <source>
        <dbReference type="ARBA" id="ARBA00054194"/>
    </source>
</evidence>
<dbReference type="Pfam" id="PF03131">
    <property type="entry name" value="bZIP_Maf"/>
    <property type="match status" value="1"/>
</dbReference>
<dbReference type="AlphaFoldDB" id="A0A8C0QIR2"/>
<dbReference type="PROSITE" id="PS00036">
    <property type="entry name" value="BZIP_BASIC"/>
    <property type="match status" value="1"/>
</dbReference>
<dbReference type="GO" id="GO:0003700">
    <property type="term" value="F:DNA-binding transcription factor activity"/>
    <property type="evidence" value="ECO:0007669"/>
    <property type="project" value="InterPro"/>
</dbReference>
<evidence type="ECO:0000256" key="11">
    <source>
        <dbReference type="SAM" id="MobiDB-lite"/>
    </source>
</evidence>
<feature type="compositionally biased region" description="Low complexity" evidence="11">
    <location>
        <begin position="619"/>
        <end position="635"/>
    </location>
</feature>
<dbReference type="GO" id="GO:0006357">
    <property type="term" value="P:regulation of transcription by RNA polymerase II"/>
    <property type="evidence" value="ECO:0007669"/>
    <property type="project" value="InterPro"/>
</dbReference>
<dbReference type="SUPFAM" id="SSF47454">
    <property type="entry name" value="A DNA-binding domain in eukaryotic transcription factors"/>
    <property type="match status" value="1"/>
</dbReference>
<evidence type="ECO:0000313" key="13">
    <source>
        <dbReference type="Ensembl" id="ENSCAFP00040013780.1"/>
    </source>
</evidence>
<dbReference type="Proteomes" id="UP000694542">
    <property type="component" value="Chromosome 14"/>
</dbReference>
<evidence type="ECO:0000256" key="3">
    <source>
        <dbReference type="ARBA" id="ARBA00023125"/>
    </source>
</evidence>
<dbReference type="InterPro" id="IPR047167">
    <property type="entry name" value="NFE2-like"/>
</dbReference>
<evidence type="ECO:0000256" key="2">
    <source>
        <dbReference type="ARBA" id="ARBA00023015"/>
    </source>
</evidence>
<keyword evidence="4" id="KW-0010">Activator</keyword>
<comment type="function">
    <text evidence="7">Activates erythroid-specific, globin gene expression.</text>
</comment>
<dbReference type="InterPro" id="IPR004827">
    <property type="entry name" value="bZIP"/>
</dbReference>
<proteinExistence type="inferred from homology"/>
<dbReference type="FunFam" id="1.10.880.10:FF:000003">
    <property type="entry name" value="Nuclear factor, erythroid 2 like 3"/>
    <property type="match status" value="1"/>
</dbReference>